<dbReference type="EMBL" id="JACYXZ010000002">
    <property type="protein sequence ID" value="MBD8869571.1"/>
    <property type="molecule type" value="Genomic_DNA"/>
</dbReference>
<gene>
    <name evidence="7" type="ORF">IE331_08035</name>
</gene>
<evidence type="ECO:0000313" key="7">
    <source>
        <dbReference type="EMBL" id="MBD8869571.1"/>
    </source>
</evidence>
<dbReference type="GO" id="GO:0016887">
    <property type="term" value="F:ATP hydrolysis activity"/>
    <property type="evidence" value="ECO:0007669"/>
    <property type="project" value="InterPro"/>
</dbReference>
<dbReference type="RefSeq" id="WP_192142366.1">
    <property type="nucleotide sequence ID" value="NZ_JACYXZ010000002.1"/>
</dbReference>
<dbReference type="PANTHER" id="PTHR32114">
    <property type="entry name" value="ABC TRANSPORTER ABCH.3"/>
    <property type="match status" value="1"/>
</dbReference>
<dbReference type="Pfam" id="PF13558">
    <property type="entry name" value="SbcC_Walker_B"/>
    <property type="match status" value="1"/>
</dbReference>
<feature type="coiled-coil region" evidence="4">
    <location>
        <begin position="687"/>
        <end position="746"/>
    </location>
</feature>
<name>A0A927K4A2_9ACTN</name>
<sequence length="999" mass="107641">MRLHRLEATAFGPFAETVEVDFDALSDAGLFLLSGATGAGKTSVLDAVSFALYGDVPGDRAKARRYRSDGAADGLAPRVVLELSLSGRRFRCTRSPAWQRPKRRGSGLTTQQASVLVEERRNGAWESLTTRLDEAGHLVTDLVGMNLPQFCQVAMLPQGRFQAFLRARSEERHHLLQQLFSTQRYEDIERWLREHARGLHRASDEHARGVTRLLSRLVEAGAPPLPEDWEGELTAVAGDGTLLEWARTAAGTATDVADGAARVLAEADAAERRAAAEAERATVLVDQQHRHAQARLRLERLHADRADHDDRRHRLHLARRAAAVVPLHRLAVEADRRRDEATGPATEAVAAAAADLGVADPSDQLLADAAAEAQATRTAAELMLPREQAVDALTALIADDEAAERDAQRQEAELGRELEALPGRLQQATAARAAAGDAGTLATRLVREVEELSGRLAAHASLTSVRADLAAAQERRSAAVAVCQQLREAWLDLREARINGMAAELALDLAVGSHCPVCGSADHPHKASPAAGAPTPEAERDARRRLDDAELTRTALDGRVHELGTTIAVLERDAAGGSPEQLTREHDRLAAALEAAEQEAEGRGALEAEVAALTDELAGTRQRLAEVRSHRSGLAARLAGRREEHGRTRAEVDALLGDRHRTLRAVIEDSAARTALHREAHRRRQELAEATRAADQARRVLADCVAEHGFETPRAALAAVLDESSLAELEQAVLEHERQLDQARAVVEDPALAEAATRPAPDAEGLTAVHARARHEHAAAHARHQAATTRSTRLQELGAELTGALAAWEPVRAAYRTAAGLAAVAEGTSADNEWRMRLSGYVLAWRLGQVVAAANERLLRMSDRRYALEHSGRRGAGETRGGLSLLVRDEWSGEARDPATLSGGETFVVSLALALGLADVVTHESGGAELDTLFVDEGFGSLDPDTLDDVMDVLDTLRDGGRVVGVVSHVTELRTRIPVQLAVRKQRTGSTLAVRHAIS</sequence>
<comment type="similarity">
    <text evidence="1">Belongs to the SMC family. SbcC subfamily.</text>
</comment>
<accession>A0A927K4A2</accession>
<feature type="domain" description="Rad50/SbcC-type AAA" evidence="6">
    <location>
        <begin position="7"/>
        <end position="185"/>
    </location>
</feature>
<reference evidence="7" key="1">
    <citation type="submission" date="2020-09" db="EMBL/GenBank/DDBJ databases">
        <title>Nocardioides sp. strain MJB4 16S ribosomal RNA gene Genome sequencing and assembly.</title>
        <authorList>
            <person name="Kim I."/>
        </authorList>
    </citation>
    <scope>NUCLEOTIDE SEQUENCE</scope>
    <source>
        <strain evidence="7">MJB4</strain>
    </source>
</reference>
<evidence type="ECO:0000256" key="5">
    <source>
        <dbReference type="SAM" id="MobiDB-lite"/>
    </source>
</evidence>
<dbReference type="Pfam" id="PF13476">
    <property type="entry name" value="AAA_23"/>
    <property type="match status" value="1"/>
</dbReference>
<evidence type="ECO:0000313" key="8">
    <source>
        <dbReference type="Proteomes" id="UP000616839"/>
    </source>
</evidence>
<dbReference type="InterPro" id="IPR038729">
    <property type="entry name" value="Rad50/SbcC_AAA"/>
</dbReference>
<keyword evidence="8" id="KW-1185">Reference proteome</keyword>
<comment type="subunit">
    <text evidence="2">Heterodimer of SbcC and SbcD.</text>
</comment>
<dbReference type="PANTHER" id="PTHR32114:SF2">
    <property type="entry name" value="ABC TRANSPORTER ABCH.3"/>
    <property type="match status" value="1"/>
</dbReference>
<dbReference type="AlphaFoldDB" id="A0A927K4A2"/>
<dbReference type="InterPro" id="IPR027417">
    <property type="entry name" value="P-loop_NTPase"/>
</dbReference>
<protein>
    <recommendedName>
        <fullName evidence="3">Nuclease SbcCD subunit C</fullName>
    </recommendedName>
</protein>
<dbReference type="GO" id="GO:0006302">
    <property type="term" value="P:double-strand break repair"/>
    <property type="evidence" value="ECO:0007669"/>
    <property type="project" value="InterPro"/>
</dbReference>
<dbReference type="SUPFAM" id="SSF52540">
    <property type="entry name" value="P-loop containing nucleoside triphosphate hydrolases"/>
    <property type="match status" value="1"/>
</dbReference>
<feature type="region of interest" description="Disordered" evidence="5">
    <location>
        <begin position="521"/>
        <end position="543"/>
    </location>
</feature>
<feature type="coiled-coil region" evidence="4">
    <location>
        <begin position="579"/>
        <end position="623"/>
    </location>
</feature>
<keyword evidence="4" id="KW-0175">Coiled coil</keyword>
<dbReference type="Proteomes" id="UP000616839">
    <property type="component" value="Unassembled WGS sequence"/>
</dbReference>
<proteinExistence type="inferred from homology"/>
<evidence type="ECO:0000256" key="4">
    <source>
        <dbReference type="SAM" id="Coils"/>
    </source>
</evidence>
<evidence type="ECO:0000259" key="6">
    <source>
        <dbReference type="Pfam" id="PF13476"/>
    </source>
</evidence>
<comment type="caution">
    <text evidence="7">The sequence shown here is derived from an EMBL/GenBank/DDBJ whole genome shotgun (WGS) entry which is preliminary data.</text>
</comment>
<evidence type="ECO:0000256" key="1">
    <source>
        <dbReference type="ARBA" id="ARBA00006930"/>
    </source>
</evidence>
<evidence type="ECO:0000256" key="3">
    <source>
        <dbReference type="ARBA" id="ARBA00013368"/>
    </source>
</evidence>
<dbReference type="Gene3D" id="3.40.50.300">
    <property type="entry name" value="P-loop containing nucleotide triphosphate hydrolases"/>
    <property type="match status" value="2"/>
</dbReference>
<evidence type="ECO:0000256" key="2">
    <source>
        <dbReference type="ARBA" id="ARBA00011322"/>
    </source>
</evidence>
<organism evidence="7 8">
    <name type="scientific">Nocardioides donggukensis</name>
    <dbReference type="NCBI Taxonomy" id="2774019"/>
    <lineage>
        <taxon>Bacteria</taxon>
        <taxon>Bacillati</taxon>
        <taxon>Actinomycetota</taxon>
        <taxon>Actinomycetes</taxon>
        <taxon>Propionibacteriales</taxon>
        <taxon>Nocardioidaceae</taxon>
        <taxon>Nocardioides</taxon>
    </lineage>
</organism>